<protein>
    <submittedName>
        <fullName evidence="3">Predicted protein</fullName>
    </submittedName>
</protein>
<accession>D2VVA6</accession>
<dbReference type="InParanoid" id="D2VVA6"/>
<gene>
    <name evidence="3" type="ORF">NAEGRDRAFT_52539</name>
</gene>
<feature type="transmembrane region" description="Helical" evidence="2">
    <location>
        <begin position="259"/>
        <end position="284"/>
    </location>
</feature>
<dbReference type="EMBL" id="GG738901">
    <property type="protein sequence ID" value="EFC39277.1"/>
    <property type="molecule type" value="Genomic_DNA"/>
</dbReference>
<reference evidence="3 4" key="1">
    <citation type="journal article" date="2010" name="Cell">
        <title>The genome of Naegleria gruberi illuminates early eukaryotic versatility.</title>
        <authorList>
            <person name="Fritz-Laylin L.K."/>
            <person name="Prochnik S.E."/>
            <person name="Ginger M.L."/>
            <person name="Dacks J.B."/>
            <person name="Carpenter M.L."/>
            <person name="Field M.C."/>
            <person name="Kuo A."/>
            <person name="Paredez A."/>
            <person name="Chapman J."/>
            <person name="Pham J."/>
            <person name="Shu S."/>
            <person name="Neupane R."/>
            <person name="Cipriano M."/>
            <person name="Mancuso J."/>
            <person name="Tu H."/>
            <person name="Salamov A."/>
            <person name="Lindquist E."/>
            <person name="Shapiro H."/>
            <person name="Lucas S."/>
            <person name="Grigoriev I.V."/>
            <person name="Cande W.Z."/>
            <person name="Fulton C."/>
            <person name="Rokhsar D.S."/>
            <person name="Dawson S.C."/>
        </authorList>
    </citation>
    <scope>NUCLEOTIDE SEQUENCE [LARGE SCALE GENOMIC DNA]</scope>
    <source>
        <strain evidence="3 4">NEG-M</strain>
    </source>
</reference>
<evidence type="ECO:0000256" key="2">
    <source>
        <dbReference type="SAM" id="Phobius"/>
    </source>
</evidence>
<dbReference type="VEuPathDB" id="AmoebaDB:NAEGRDRAFT_52539"/>
<evidence type="ECO:0000313" key="3">
    <source>
        <dbReference type="EMBL" id="EFC39277.1"/>
    </source>
</evidence>
<organism evidence="4">
    <name type="scientific">Naegleria gruberi</name>
    <name type="common">Amoeba</name>
    <dbReference type="NCBI Taxonomy" id="5762"/>
    <lineage>
        <taxon>Eukaryota</taxon>
        <taxon>Discoba</taxon>
        <taxon>Heterolobosea</taxon>
        <taxon>Tetramitia</taxon>
        <taxon>Eutetramitia</taxon>
        <taxon>Vahlkampfiidae</taxon>
        <taxon>Naegleria</taxon>
    </lineage>
</organism>
<keyword evidence="2" id="KW-0472">Membrane</keyword>
<feature type="compositionally biased region" description="Polar residues" evidence="1">
    <location>
        <begin position="382"/>
        <end position="402"/>
    </location>
</feature>
<evidence type="ECO:0000256" key="1">
    <source>
        <dbReference type="SAM" id="MobiDB-lite"/>
    </source>
</evidence>
<keyword evidence="2" id="KW-1133">Transmembrane helix</keyword>
<feature type="region of interest" description="Disordered" evidence="1">
    <location>
        <begin position="376"/>
        <end position="402"/>
    </location>
</feature>
<name>D2VVA6_NAEGR</name>
<dbReference type="RefSeq" id="XP_002672021.1">
    <property type="nucleotide sequence ID" value="XM_002671975.1"/>
</dbReference>
<keyword evidence="2" id="KW-0812">Transmembrane</keyword>
<dbReference type="AlphaFoldDB" id="D2VVA6"/>
<keyword evidence="4" id="KW-1185">Reference proteome</keyword>
<feature type="region of interest" description="Disordered" evidence="1">
    <location>
        <begin position="338"/>
        <end position="360"/>
    </location>
</feature>
<sequence>MSYTPLLSNIEHQDVFDRICNHLQRPWKVHSVHEVTEQASLCRAVMKDNMIYELKDIYSERKEFNKCEVGTPQLYYYISCQCNEFCNVKLKVIHHHQARCDIHQNEALHPSSSKPDPTNNNLLPKVISFIKKSAPTLKRTQIKEQIRIWVQIASSLVVLLLLVSGAKISARLTTYGDNSLKGELSFSSLNESQVSAVQDSICCSVTGSTNYVYCLSGQTCCRKSGYSTCIASSYACCSSSQTCSSNVCVSNSYGDYDALGYGLGFGIPGFIIFIAIIIIVSAASRKRRLMMMRRAQEQQAAAAIGVATMPSTLVTAQPTMPPVTTVVIQNPGPGVYYPPQQQPYGQPYPPQQPYGQPMMTQQPYQPQYGQPMMVNQPPPTYVTPQPSYYTPPTNGNGQQTYV</sequence>
<dbReference type="GeneID" id="8858486"/>
<dbReference type="Proteomes" id="UP000006671">
    <property type="component" value="Unassembled WGS sequence"/>
</dbReference>
<feature type="transmembrane region" description="Helical" evidence="2">
    <location>
        <begin position="148"/>
        <end position="170"/>
    </location>
</feature>
<evidence type="ECO:0000313" key="4">
    <source>
        <dbReference type="Proteomes" id="UP000006671"/>
    </source>
</evidence>
<dbReference type="KEGG" id="ngr:NAEGRDRAFT_52539"/>
<proteinExistence type="predicted"/>